<reference evidence="1 2" key="1">
    <citation type="submission" date="2018-10" db="EMBL/GenBank/DDBJ databases">
        <title>Genomic Encyclopedia of Archaeal and Bacterial Type Strains, Phase II (KMG-II): from individual species to whole genera.</title>
        <authorList>
            <person name="Goeker M."/>
        </authorList>
    </citation>
    <scope>NUCLEOTIDE SEQUENCE [LARGE SCALE GENOMIC DNA]</scope>
    <source>
        <strain evidence="1 2">DSM 18602</strain>
    </source>
</reference>
<evidence type="ECO:0000313" key="2">
    <source>
        <dbReference type="Proteomes" id="UP000268007"/>
    </source>
</evidence>
<dbReference type="EMBL" id="RBKU01000001">
    <property type="protein sequence ID" value="RKR80330.1"/>
    <property type="molecule type" value="Genomic_DNA"/>
</dbReference>
<evidence type="ECO:0000313" key="1">
    <source>
        <dbReference type="EMBL" id="RKR80330.1"/>
    </source>
</evidence>
<proteinExistence type="predicted"/>
<keyword evidence="2" id="KW-1185">Reference proteome</keyword>
<dbReference type="AlphaFoldDB" id="A0A495IUG5"/>
<sequence length="318" mass="34863">MKNLLFGLSVLLFAASCGQNKGSTAFPGATAAEAKMRPMLPPASVKALSLNNIDKATALKMIDHFARYSAHDNKPSIVSYWISWDMLNAMVTMLDKELAAQTSTSKPGPIDGVRIYFAADPSVTTFPLKPTIILVSTKDSGDFSPQERLHHDYYEHAANDALFSLNSIVQPGVAAAPGAKLYAVSGERDDVNCVPLPHNITRDKAEKMVMGFKNHAINTVSEWFDLNMFEVLAKDPHHYGLRIYYATHPNTDTGIEGRDAFVITTTLYDAAARANVDVFDCSVISNVRKSYNKNKKARSPLFPPPGDDNGELCPYNCN</sequence>
<dbReference type="Proteomes" id="UP000268007">
    <property type="component" value="Unassembled WGS sequence"/>
</dbReference>
<accession>A0A495IUG5</accession>
<gene>
    <name evidence="1" type="ORF">BDD43_0427</name>
</gene>
<organism evidence="1 2">
    <name type="scientific">Mucilaginibacter gracilis</name>
    <dbReference type="NCBI Taxonomy" id="423350"/>
    <lineage>
        <taxon>Bacteria</taxon>
        <taxon>Pseudomonadati</taxon>
        <taxon>Bacteroidota</taxon>
        <taxon>Sphingobacteriia</taxon>
        <taxon>Sphingobacteriales</taxon>
        <taxon>Sphingobacteriaceae</taxon>
        <taxon>Mucilaginibacter</taxon>
    </lineage>
</organism>
<protein>
    <submittedName>
        <fullName evidence="1">Uncharacterized protein</fullName>
    </submittedName>
</protein>
<name>A0A495IUG5_9SPHI</name>
<dbReference type="RefSeq" id="WP_121196078.1">
    <property type="nucleotide sequence ID" value="NZ_RBKU01000001.1"/>
</dbReference>
<dbReference type="OrthoDB" id="797391at2"/>
<dbReference type="PROSITE" id="PS51257">
    <property type="entry name" value="PROKAR_LIPOPROTEIN"/>
    <property type="match status" value="1"/>
</dbReference>
<comment type="caution">
    <text evidence="1">The sequence shown here is derived from an EMBL/GenBank/DDBJ whole genome shotgun (WGS) entry which is preliminary data.</text>
</comment>